<evidence type="ECO:0000256" key="6">
    <source>
        <dbReference type="SAM" id="Phobius"/>
    </source>
</evidence>
<comment type="caution">
    <text evidence="8">The sequence shown here is derived from an EMBL/GenBank/DDBJ whole genome shotgun (WGS) entry which is preliminary data.</text>
</comment>
<dbReference type="GO" id="GO:0005886">
    <property type="term" value="C:plasma membrane"/>
    <property type="evidence" value="ECO:0007669"/>
    <property type="project" value="UniProtKB-SubCell"/>
</dbReference>
<evidence type="ECO:0000256" key="2">
    <source>
        <dbReference type="ARBA" id="ARBA00022475"/>
    </source>
</evidence>
<dbReference type="OrthoDB" id="5329005at2"/>
<feature type="transmembrane region" description="Helical" evidence="6">
    <location>
        <begin position="96"/>
        <end position="117"/>
    </location>
</feature>
<evidence type="ECO:0000313" key="9">
    <source>
        <dbReference type="Proteomes" id="UP000295238"/>
    </source>
</evidence>
<keyword evidence="5 6" id="KW-0472">Membrane</keyword>
<proteinExistence type="predicted"/>
<accession>A0A4V3APB5</accession>
<evidence type="ECO:0000313" key="8">
    <source>
        <dbReference type="EMBL" id="TDK35478.1"/>
    </source>
</evidence>
<comment type="subcellular location">
    <subcellularLocation>
        <location evidence="1">Cell membrane</location>
        <topology evidence="1">Multi-pass membrane protein</topology>
    </subcellularLocation>
</comment>
<protein>
    <submittedName>
        <fullName evidence="8">Peptidase</fullName>
    </submittedName>
</protein>
<dbReference type="InterPro" id="IPR052218">
    <property type="entry name" value="Preflagellin_Peptidase"/>
</dbReference>
<dbReference type="RefSeq" id="WP_133316899.1">
    <property type="nucleotide sequence ID" value="NZ_SMTL01000003.1"/>
</dbReference>
<evidence type="ECO:0000259" key="7">
    <source>
        <dbReference type="Pfam" id="PF01478"/>
    </source>
</evidence>
<dbReference type="PANTHER" id="PTHR36506:SF1">
    <property type="entry name" value="PREFLAGELLIN PEPTIDASE"/>
    <property type="match status" value="1"/>
</dbReference>
<dbReference type="Proteomes" id="UP000295238">
    <property type="component" value="Unassembled WGS sequence"/>
</dbReference>
<evidence type="ECO:0000256" key="1">
    <source>
        <dbReference type="ARBA" id="ARBA00004651"/>
    </source>
</evidence>
<dbReference type="Gene3D" id="1.20.120.1220">
    <property type="match status" value="1"/>
</dbReference>
<feature type="transmembrane region" description="Helical" evidence="6">
    <location>
        <begin position="56"/>
        <end position="76"/>
    </location>
</feature>
<sequence length="169" mass="17619">MVLTVCMIVPFCLALAAVSDLLTMTIPNKLSLAMVALFLILAPFSGLAWSAIGLSVLAASAVFAVCFALFAFNIMGGGDAKLLTATALWFGFDHSLVVFLITVAYAGGGVTLLFLLMRSQAHTVMAMGVPLPASMATAKKVPYGIAIAIGGFFTFDQAPIVQWAMHALG</sequence>
<evidence type="ECO:0000256" key="4">
    <source>
        <dbReference type="ARBA" id="ARBA00022989"/>
    </source>
</evidence>
<dbReference type="GO" id="GO:0004190">
    <property type="term" value="F:aspartic-type endopeptidase activity"/>
    <property type="evidence" value="ECO:0007669"/>
    <property type="project" value="InterPro"/>
</dbReference>
<name>A0A4V3APB5_9HYPH</name>
<dbReference type="EMBL" id="SMTL01000003">
    <property type="protein sequence ID" value="TDK35478.1"/>
    <property type="molecule type" value="Genomic_DNA"/>
</dbReference>
<organism evidence="8 9">
    <name type="scientific">Rhizobium deserti</name>
    <dbReference type="NCBI Taxonomy" id="2547961"/>
    <lineage>
        <taxon>Bacteria</taxon>
        <taxon>Pseudomonadati</taxon>
        <taxon>Pseudomonadota</taxon>
        <taxon>Alphaproteobacteria</taxon>
        <taxon>Hyphomicrobiales</taxon>
        <taxon>Rhizobiaceae</taxon>
        <taxon>Rhizobium/Agrobacterium group</taxon>
        <taxon>Rhizobium</taxon>
    </lineage>
</organism>
<feature type="domain" description="Prepilin type IV endopeptidase peptidase" evidence="7">
    <location>
        <begin position="8"/>
        <end position="105"/>
    </location>
</feature>
<keyword evidence="2" id="KW-1003">Cell membrane</keyword>
<dbReference type="AlphaFoldDB" id="A0A4V3APB5"/>
<dbReference type="InterPro" id="IPR000045">
    <property type="entry name" value="Prepilin_IV_endopep_pep"/>
</dbReference>
<gene>
    <name evidence="8" type="ORF">E2F50_14665</name>
</gene>
<dbReference type="PANTHER" id="PTHR36506">
    <property type="entry name" value="PREFLAGELLIN PEPTIDASE"/>
    <property type="match status" value="1"/>
</dbReference>
<evidence type="ECO:0000256" key="3">
    <source>
        <dbReference type="ARBA" id="ARBA00022692"/>
    </source>
</evidence>
<keyword evidence="9" id="KW-1185">Reference proteome</keyword>
<dbReference type="Pfam" id="PF01478">
    <property type="entry name" value="Peptidase_A24"/>
    <property type="match status" value="1"/>
</dbReference>
<evidence type="ECO:0000256" key="5">
    <source>
        <dbReference type="ARBA" id="ARBA00023136"/>
    </source>
</evidence>
<keyword evidence="4 6" id="KW-1133">Transmembrane helix</keyword>
<keyword evidence="3 6" id="KW-0812">Transmembrane</keyword>
<feature type="transmembrane region" description="Helical" evidence="6">
    <location>
        <begin position="32"/>
        <end position="49"/>
    </location>
</feature>
<reference evidence="8 9" key="1">
    <citation type="submission" date="2019-03" db="EMBL/GenBank/DDBJ databases">
        <title>Rhizobium sp. nov., an bacterium isolated from biocrust in Mu Us Desert.</title>
        <authorList>
            <person name="Lixiong L."/>
        </authorList>
    </citation>
    <scope>NUCLEOTIDE SEQUENCE [LARGE SCALE GENOMIC DNA]</scope>
    <source>
        <strain evidence="8 9">SPY-1</strain>
    </source>
</reference>